<dbReference type="RefSeq" id="WP_344026293.1">
    <property type="nucleotide sequence ID" value="NZ_BAAABX010000047.1"/>
</dbReference>
<keyword evidence="2" id="KW-1185">Reference proteome</keyword>
<gene>
    <name evidence="1" type="ORF">GCM10010357_40240</name>
</gene>
<evidence type="ECO:0000313" key="1">
    <source>
        <dbReference type="EMBL" id="GAA0414923.1"/>
    </source>
</evidence>
<dbReference type="Proteomes" id="UP001500879">
    <property type="component" value="Unassembled WGS sequence"/>
</dbReference>
<accession>A0ABP3IPR5</accession>
<dbReference type="EMBL" id="BAAABX010000047">
    <property type="protein sequence ID" value="GAA0414923.1"/>
    <property type="molecule type" value="Genomic_DNA"/>
</dbReference>
<name>A0ABP3IPR5_9ACTN</name>
<organism evidence="1 2">
    <name type="scientific">Streptomyces luteireticuli</name>
    <dbReference type="NCBI Taxonomy" id="173858"/>
    <lineage>
        <taxon>Bacteria</taxon>
        <taxon>Bacillati</taxon>
        <taxon>Actinomycetota</taxon>
        <taxon>Actinomycetes</taxon>
        <taxon>Kitasatosporales</taxon>
        <taxon>Streptomycetaceae</taxon>
        <taxon>Streptomyces</taxon>
    </lineage>
</organism>
<protein>
    <recommendedName>
        <fullName evidence="3">SMI1/KNR4 family protein</fullName>
    </recommendedName>
</protein>
<proteinExistence type="predicted"/>
<evidence type="ECO:0008006" key="3">
    <source>
        <dbReference type="Google" id="ProtNLM"/>
    </source>
</evidence>
<comment type="caution">
    <text evidence="1">The sequence shown here is derived from an EMBL/GenBank/DDBJ whole genome shotgun (WGS) entry which is preliminary data.</text>
</comment>
<reference evidence="2" key="1">
    <citation type="journal article" date="2019" name="Int. J. Syst. Evol. Microbiol.">
        <title>The Global Catalogue of Microorganisms (GCM) 10K type strain sequencing project: providing services to taxonomists for standard genome sequencing and annotation.</title>
        <authorList>
            <consortium name="The Broad Institute Genomics Platform"/>
            <consortium name="The Broad Institute Genome Sequencing Center for Infectious Disease"/>
            <person name="Wu L."/>
            <person name="Ma J."/>
        </authorList>
    </citation>
    <scope>NUCLEOTIDE SEQUENCE [LARGE SCALE GENOMIC DNA]</scope>
    <source>
        <strain evidence="2">JCM 4788</strain>
    </source>
</reference>
<evidence type="ECO:0000313" key="2">
    <source>
        <dbReference type="Proteomes" id="UP001500879"/>
    </source>
</evidence>
<sequence length="152" mass="17076">MAQRLSRQEFDVDVNYHRFGLQEDDDALLPVPYPDDFEYGQFLQVFPGRLDLFSAGHSHAARLVAEVWDSRPEEVDPAHNWEVLEEASLTVPYGELAIWDTGRTEDIVNLGGGGDWGVRAASSGRAEVARITEQAGTAEGVEQYLLQFWPLR</sequence>